<reference evidence="5 6" key="1">
    <citation type="journal article" date="2024" name="Appl. Environ. Microbiol.">
        <title>Pontiella agarivorans sp. nov., a novel marine anaerobic bacterium capable of degrading macroalgal polysaccharides and fixing nitrogen.</title>
        <authorList>
            <person name="Liu N."/>
            <person name="Kivenson V."/>
            <person name="Peng X."/>
            <person name="Cui Z."/>
            <person name="Lankiewicz T.S."/>
            <person name="Gosselin K.M."/>
            <person name="English C.J."/>
            <person name="Blair E.M."/>
            <person name="O'Malley M.A."/>
            <person name="Valentine D.L."/>
        </authorList>
    </citation>
    <scope>NUCLEOTIDE SEQUENCE [LARGE SCALE GENOMIC DNA]</scope>
    <source>
        <strain evidence="5 6">NLcol2</strain>
    </source>
</reference>
<dbReference type="PROSITE" id="PS01124">
    <property type="entry name" value="HTH_ARAC_FAMILY_2"/>
    <property type="match status" value="1"/>
</dbReference>
<dbReference type="Pfam" id="PF12833">
    <property type="entry name" value="HTH_18"/>
    <property type="match status" value="1"/>
</dbReference>
<keyword evidence="6" id="KW-1185">Reference proteome</keyword>
<dbReference type="InterPro" id="IPR018060">
    <property type="entry name" value="HTH_AraC"/>
</dbReference>
<dbReference type="PANTHER" id="PTHR43280:SF28">
    <property type="entry name" value="HTH-TYPE TRANSCRIPTIONAL ACTIVATOR RHAS"/>
    <property type="match status" value="1"/>
</dbReference>
<keyword evidence="2" id="KW-0238">DNA-binding</keyword>
<dbReference type="InterPro" id="IPR020449">
    <property type="entry name" value="Tscrpt_reg_AraC-type_HTH"/>
</dbReference>
<organism evidence="5 6">
    <name type="scientific">Pontiella agarivorans</name>
    <dbReference type="NCBI Taxonomy" id="3038953"/>
    <lineage>
        <taxon>Bacteria</taxon>
        <taxon>Pseudomonadati</taxon>
        <taxon>Kiritimatiellota</taxon>
        <taxon>Kiritimatiellia</taxon>
        <taxon>Kiritimatiellales</taxon>
        <taxon>Pontiellaceae</taxon>
        <taxon>Pontiella</taxon>
    </lineage>
</organism>
<sequence>MKTSDQLHIESLRLSLFETGHSRLSREWNYPRVSSPFSRIFLIEEGEAVIRHSGREHQLQAGDLHLVPCYVTADYFCPESHIQYFVGFTLRTETGTDLFSLRSCKPTLKASAHHVHLFQRLIKLLEPHAEAFGRLAHAEVPLAVNIEVRGIVLQLASTFLHNSHKPTLQEQELEGRFAPVLQYIDENLRRDIPLETLADLTGLTPTYFSDLFSRILNVRPVEFINRKRIERAQLMLGSTDLTIQEIAAECGIHSSAYFSRLFSKIAGVSPRSYRKMLRDL</sequence>
<keyword evidence="1" id="KW-0805">Transcription regulation</keyword>
<dbReference type="PROSITE" id="PS00041">
    <property type="entry name" value="HTH_ARAC_FAMILY_1"/>
    <property type="match status" value="1"/>
</dbReference>
<evidence type="ECO:0000256" key="2">
    <source>
        <dbReference type="ARBA" id="ARBA00023125"/>
    </source>
</evidence>
<dbReference type="InterPro" id="IPR018062">
    <property type="entry name" value="HTH_AraC-typ_CS"/>
</dbReference>
<dbReference type="SUPFAM" id="SSF46689">
    <property type="entry name" value="Homeodomain-like"/>
    <property type="match status" value="2"/>
</dbReference>
<dbReference type="InterPro" id="IPR003313">
    <property type="entry name" value="AraC-bd"/>
</dbReference>
<gene>
    <name evidence="5" type="ORF">P9H32_02995</name>
</gene>
<dbReference type="SMART" id="SM00342">
    <property type="entry name" value="HTH_ARAC"/>
    <property type="match status" value="1"/>
</dbReference>
<evidence type="ECO:0000313" key="5">
    <source>
        <dbReference type="EMBL" id="MDZ8117580.1"/>
    </source>
</evidence>
<dbReference type="Gene3D" id="1.10.10.60">
    <property type="entry name" value="Homeodomain-like"/>
    <property type="match status" value="2"/>
</dbReference>
<dbReference type="SUPFAM" id="SSF51215">
    <property type="entry name" value="Regulatory protein AraC"/>
    <property type="match status" value="1"/>
</dbReference>
<protein>
    <submittedName>
        <fullName evidence="5">AraC family transcriptional regulator</fullName>
    </submittedName>
</protein>
<dbReference type="PANTHER" id="PTHR43280">
    <property type="entry name" value="ARAC-FAMILY TRANSCRIPTIONAL REGULATOR"/>
    <property type="match status" value="1"/>
</dbReference>
<name>A0ABU5MTN2_9BACT</name>
<comment type="caution">
    <text evidence="5">The sequence shown here is derived from an EMBL/GenBank/DDBJ whole genome shotgun (WGS) entry which is preliminary data.</text>
</comment>
<evidence type="ECO:0000256" key="1">
    <source>
        <dbReference type="ARBA" id="ARBA00023015"/>
    </source>
</evidence>
<evidence type="ECO:0000259" key="4">
    <source>
        <dbReference type="PROSITE" id="PS01124"/>
    </source>
</evidence>
<dbReference type="Proteomes" id="UP001290861">
    <property type="component" value="Unassembled WGS sequence"/>
</dbReference>
<dbReference type="InterPro" id="IPR037923">
    <property type="entry name" value="HTH-like"/>
</dbReference>
<evidence type="ECO:0000313" key="6">
    <source>
        <dbReference type="Proteomes" id="UP001290861"/>
    </source>
</evidence>
<dbReference type="InterPro" id="IPR009057">
    <property type="entry name" value="Homeodomain-like_sf"/>
</dbReference>
<dbReference type="PRINTS" id="PR00032">
    <property type="entry name" value="HTHARAC"/>
</dbReference>
<evidence type="ECO:0000256" key="3">
    <source>
        <dbReference type="ARBA" id="ARBA00023163"/>
    </source>
</evidence>
<keyword evidence="3" id="KW-0804">Transcription</keyword>
<accession>A0ABU5MTN2</accession>
<proteinExistence type="predicted"/>
<dbReference type="RefSeq" id="WP_322607381.1">
    <property type="nucleotide sequence ID" value="NZ_JARVCO010000002.1"/>
</dbReference>
<dbReference type="Pfam" id="PF02311">
    <property type="entry name" value="AraC_binding"/>
    <property type="match status" value="1"/>
</dbReference>
<feature type="domain" description="HTH araC/xylS-type" evidence="4">
    <location>
        <begin position="178"/>
        <end position="276"/>
    </location>
</feature>
<dbReference type="EMBL" id="JARVCO010000002">
    <property type="protein sequence ID" value="MDZ8117580.1"/>
    <property type="molecule type" value="Genomic_DNA"/>
</dbReference>